<keyword evidence="4" id="KW-0677">Repeat</keyword>
<keyword evidence="13" id="KW-1185">Reference proteome</keyword>
<dbReference type="PANTHER" id="PTHR45084">
    <property type="entry name" value="ERAD-ASSOCIATED E3 UBIQUITIN-PROTEIN LIGASE COMPONENT HRD3A-RELATED"/>
    <property type="match status" value="1"/>
</dbReference>
<dbReference type="InterPro" id="IPR011990">
    <property type="entry name" value="TPR-like_helical_dom_sf"/>
</dbReference>
<dbReference type="InterPro" id="IPR044623">
    <property type="entry name" value="HRD3"/>
</dbReference>
<dbReference type="InterPro" id="IPR006597">
    <property type="entry name" value="Sel1-like"/>
</dbReference>
<keyword evidence="6" id="KW-1133">Transmembrane helix</keyword>
<evidence type="ECO:0000256" key="8">
    <source>
        <dbReference type="ARBA" id="ARBA00023180"/>
    </source>
</evidence>
<sequence length="602" mass="67641">MLRRQSLHPAVLLLLCLLPLCHCLRPFLLVITNEDFQDSAALSNAGESADAATDDSADWEEFGDPESISEDDHDPGSWRPIFEPSSAFPSNSSDDAHYSLYFSGVRDMIYAASSGEPSAMDAAASQIEASASAGFPHAQSTIAFLYGTGLLRRHSRAKSFLYHSFAAEGGNMQSKMVLAYTYYRQDMFDKAVKLYAELAEAAVASFLISKDPPVIEPVRIHSGTEENKEALRKSRGEDDEDFQITEYQAQKGNAAAMYRIGLFYYYGLRGVRRDHNKALYWFSKAVEKGEPRAMELLGEIYARGAGVERNYSKALEWLTLASKQQHYSAYNGLGYLYVKGYGVDKKNLTKATYLFKMVAERGPWSSLSRWALESYLKGDVGKALLLYSRMAELGYEVAQSNAAWILDRYGEHSMCLGESGFCTDSERHLRAHSLWWQASEQGNEHAALLIGDAYYYGRGTEKDFERAAEAYMHAQSQSNAQAMFNLGYMHEHGEGLPLDLHLAKRYYDQAVQNDPAANFPVKLALSSLWIRKNYPDSFLIQVIDSLPNVFPRIEVWVEEVLLDEGNATILTLFVCLLTVLYLRERQRRNVVAPPQQPDDAPN</sequence>
<feature type="chain" id="PRO_5035855920" description="ERAD-associated E3 ubiquitin-protein ligase component HRD3A" evidence="11">
    <location>
        <begin position="24"/>
        <end position="602"/>
    </location>
</feature>
<feature type="signal peptide" evidence="11">
    <location>
        <begin position="1"/>
        <end position="23"/>
    </location>
</feature>
<reference evidence="12" key="1">
    <citation type="journal article" date="2022" name="Front. Genet.">
        <title>Chromosome-Scale Assembly of the Dendrobium nobile Genome Provides Insights Into the Molecular Mechanism of the Biosynthesis of the Medicinal Active Ingredient of Dendrobium.</title>
        <authorList>
            <person name="Xu Q."/>
            <person name="Niu S.-C."/>
            <person name="Li K.-L."/>
            <person name="Zheng P.-J."/>
            <person name="Zhang X.-J."/>
            <person name="Jia Y."/>
            <person name="Liu Y."/>
            <person name="Niu Y.-X."/>
            <person name="Yu L.-H."/>
            <person name="Chen D.-F."/>
            <person name="Zhang G.-Q."/>
        </authorList>
    </citation>
    <scope>NUCLEOTIDE SEQUENCE</scope>
    <source>
        <tissue evidence="12">Leaf</tissue>
    </source>
</reference>
<comment type="caution">
    <text evidence="12">The sequence shown here is derived from an EMBL/GenBank/DDBJ whole genome shotgun (WGS) entry which is preliminary data.</text>
</comment>
<name>A0A8T3B9X2_DENNO</name>
<evidence type="ECO:0000256" key="5">
    <source>
        <dbReference type="ARBA" id="ARBA00022824"/>
    </source>
</evidence>
<evidence type="ECO:0000313" key="13">
    <source>
        <dbReference type="Proteomes" id="UP000829196"/>
    </source>
</evidence>
<keyword evidence="7" id="KW-0472">Membrane</keyword>
<keyword evidence="5" id="KW-0256">Endoplasmic reticulum</keyword>
<proteinExistence type="inferred from homology"/>
<evidence type="ECO:0000256" key="10">
    <source>
        <dbReference type="SAM" id="MobiDB-lite"/>
    </source>
</evidence>
<keyword evidence="8" id="KW-0325">Glycoprotein</keyword>
<comment type="similarity">
    <text evidence="9">Belongs to the sel-1 family.</text>
</comment>
<dbReference type="EMBL" id="JAGYWB010000010">
    <property type="protein sequence ID" value="KAI0507412.1"/>
    <property type="molecule type" value="Genomic_DNA"/>
</dbReference>
<evidence type="ECO:0000313" key="12">
    <source>
        <dbReference type="EMBL" id="KAI0507412.1"/>
    </source>
</evidence>
<dbReference type="AlphaFoldDB" id="A0A8T3B9X2"/>
<organism evidence="12 13">
    <name type="scientific">Dendrobium nobile</name>
    <name type="common">Orchid</name>
    <dbReference type="NCBI Taxonomy" id="94219"/>
    <lineage>
        <taxon>Eukaryota</taxon>
        <taxon>Viridiplantae</taxon>
        <taxon>Streptophyta</taxon>
        <taxon>Embryophyta</taxon>
        <taxon>Tracheophyta</taxon>
        <taxon>Spermatophyta</taxon>
        <taxon>Magnoliopsida</taxon>
        <taxon>Liliopsida</taxon>
        <taxon>Asparagales</taxon>
        <taxon>Orchidaceae</taxon>
        <taxon>Epidendroideae</taxon>
        <taxon>Malaxideae</taxon>
        <taxon>Dendrobiinae</taxon>
        <taxon>Dendrobium</taxon>
    </lineage>
</organism>
<evidence type="ECO:0000256" key="1">
    <source>
        <dbReference type="ARBA" id="ARBA00004389"/>
    </source>
</evidence>
<dbReference type="GO" id="GO:0036503">
    <property type="term" value="P:ERAD pathway"/>
    <property type="evidence" value="ECO:0007669"/>
    <property type="project" value="InterPro"/>
</dbReference>
<feature type="compositionally biased region" description="Acidic residues" evidence="10">
    <location>
        <begin position="52"/>
        <end position="73"/>
    </location>
</feature>
<keyword evidence="3 11" id="KW-0732">Signal</keyword>
<dbReference type="SUPFAM" id="SSF81901">
    <property type="entry name" value="HCP-like"/>
    <property type="match status" value="3"/>
</dbReference>
<dbReference type="GO" id="GO:0005789">
    <property type="term" value="C:endoplasmic reticulum membrane"/>
    <property type="evidence" value="ECO:0007669"/>
    <property type="project" value="UniProtKB-SubCell"/>
</dbReference>
<comment type="subcellular location">
    <subcellularLocation>
        <location evidence="1">Endoplasmic reticulum membrane</location>
        <topology evidence="1">Single-pass membrane protein</topology>
    </subcellularLocation>
</comment>
<protein>
    <recommendedName>
        <fullName evidence="14">ERAD-associated E3 ubiquitin-protein ligase component HRD3A</fullName>
    </recommendedName>
</protein>
<evidence type="ECO:0000256" key="7">
    <source>
        <dbReference type="ARBA" id="ARBA00023136"/>
    </source>
</evidence>
<evidence type="ECO:0000256" key="2">
    <source>
        <dbReference type="ARBA" id="ARBA00022692"/>
    </source>
</evidence>
<dbReference type="Proteomes" id="UP000829196">
    <property type="component" value="Unassembled WGS sequence"/>
</dbReference>
<dbReference type="SMART" id="SM00671">
    <property type="entry name" value="SEL1"/>
    <property type="match status" value="6"/>
</dbReference>
<dbReference type="Pfam" id="PF08238">
    <property type="entry name" value="Sel1"/>
    <property type="match status" value="7"/>
</dbReference>
<evidence type="ECO:0000256" key="4">
    <source>
        <dbReference type="ARBA" id="ARBA00022737"/>
    </source>
</evidence>
<dbReference type="Gene3D" id="1.25.40.10">
    <property type="entry name" value="Tetratricopeptide repeat domain"/>
    <property type="match status" value="3"/>
</dbReference>
<dbReference type="SMR" id="A0A8T3B9X2"/>
<accession>A0A8T3B9X2</accession>
<gene>
    <name evidence="12" type="ORF">KFK09_013537</name>
</gene>
<feature type="region of interest" description="Disordered" evidence="10">
    <location>
        <begin position="47"/>
        <end position="86"/>
    </location>
</feature>
<keyword evidence="2" id="KW-0812">Transmembrane</keyword>
<dbReference type="FunFam" id="1.25.40.10:FF:001837">
    <property type="entry name" value="ERAD-associated E3 ubiquitin-protein ligase component HRD3A"/>
    <property type="match status" value="1"/>
</dbReference>
<evidence type="ECO:0000256" key="11">
    <source>
        <dbReference type="SAM" id="SignalP"/>
    </source>
</evidence>
<dbReference type="PANTHER" id="PTHR45084:SF1">
    <property type="entry name" value="ERAD-ASSOCIATED E3 UBIQUITIN-PROTEIN LIGASE COMPONENT HRD3A-RELATED"/>
    <property type="match status" value="1"/>
</dbReference>
<evidence type="ECO:0008006" key="14">
    <source>
        <dbReference type="Google" id="ProtNLM"/>
    </source>
</evidence>
<dbReference type="OrthoDB" id="27934at2759"/>
<evidence type="ECO:0000256" key="9">
    <source>
        <dbReference type="ARBA" id="ARBA00038101"/>
    </source>
</evidence>
<evidence type="ECO:0000256" key="3">
    <source>
        <dbReference type="ARBA" id="ARBA00022729"/>
    </source>
</evidence>
<evidence type="ECO:0000256" key="6">
    <source>
        <dbReference type="ARBA" id="ARBA00022989"/>
    </source>
</evidence>